<evidence type="ECO:0000313" key="2">
    <source>
        <dbReference type="Proteomes" id="UP000254631"/>
    </source>
</evidence>
<dbReference type="RefSeq" id="WP_011947837.1">
    <property type="nucleotide sequence ID" value="NZ_BAZA01000140.1"/>
</dbReference>
<name>A0A378KAB7_LEGPN</name>
<organism evidence="1 2">
    <name type="scientific">Legionella pneumophila</name>
    <dbReference type="NCBI Taxonomy" id="446"/>
    <lineage>
        <taxon>Bacteria</taxon>
        <taxon>Pseudomonadati</taxon>
        <taxon>Pseudomonadota</taxon>
        <taxon>Gammaproteobacteria</taxon>
        <taxon>Legionellales</taxon>
        <taxon>Legionellaceae</taxon>
        <taxon>Legionella</taxon>
    </lineage>
</organism>
<gene>
    <name evidence="1" type="ORF">NCTC12000_03150</name>
</gene>
<accession>A0A378KAB7</accession>
<dbReference type="AlphaFoldDB" id="A0A378KAB7"/>
<evidence type="ECO:0000313" key="1">
    <source>
        <dbReference type="EMBL" id="STX81123.1"/>
    </source>
</evidence>
<reference evidence="1 2" key="1">
    <citation type="submission" date="2018-06" db="EMBL/GenBank/DDBJ databases">
        <authorList>
            <consortium name="Pathogen Informatics"/>
            <person name="Doyle S."/>
        </authorList>
    </citation>
    <scope>NUCLEOTIDE SEQUENCE [LARGE SCALE GENOMIC DNA]</scope>
    <source>
        <strain evidence="1 2">NCTC12000</strain>
    </source>
</reference>
<dbReference type="EMBL" id="UGOL01000001">
    <property type="protein sequence ID" value="STX81123.1"/>
    <property type="molecule type" value="Genomic_DNA"/>
</dbReference>
<dbReference type="Proteomes" id="UP000254631">
    <property type="component" value="Unassembled WGS sequence"/>
</dbReference>
<proteinExistence type="predicted"/>
<sequence>MITSIQDIARHIVRAGKSMVWFEFDSRKDAETALNLIKKQYSDLHNLHKASVNSGNVNKHKFGFGLTHTQFKSITKFNENSQISATGLKVQASISQTNQKQSPEALDKSTNRLVISTQSLDQENIALENPNTADLSMNHSNLEKVGNGHSALAIASALNSPLVVLRSEQNQEKILKTVGKIDNNSLVFITGHCGKGSNSLGGLYFSDSKESMINVSRTPDEIVHFLASAGLKRGDNITIVLCVCYGAKEGEYLQHHSFASRLAISLAEIGVSSTIYASKGRTTRFGKEAIVNGAITFNSGLGIKPNELVVFETMIRDSLSTVKTSQRELKAAISISGEGLQIKHPETSPSSNNSFVGFFKPSMTIDSNPQSGNWAQRNDLK</sequence>
<protein>
    <submittedName>
        <fullName evidence="1">Uncharacterized protein</fullName>
    </submittedName>
</protein>